<dbReference type="InterPro" id="IPR039538">
    <property type="entry name" value="BetI_C"/>
</dbReference>
<organism evidence="7 8">
    <name type="scientific">Halorubrum tropicale</name>
    <dbReference type="NCBI Taxonomy" id="1765655"/>
    <lineage>
        <taxon>Archaea</taxon>
        <taxon>Methanobacteriati</taxon>
        <taxon>Methanobacteriota</taxon>
        <taxon>Stenosarchaea group</taxon>
        <taxon>Halobacteria</taxon>
        <taxon>Halobacteriales</taxon>
        <taxon>Haloferacaceae</taxon>
        <taxon>Halorubrum</taxon>
    </lineage>
</organism>
<dbReference type="InterPro" id="IPR009057">
    <property type="entry name" value="Homeodomain-like_sf"/>
</dbReference>
<dbReference type="Pfam" id="PF13977">
    <property type="entry name" value="TetR_C_6"/>
    <property type="match status" value="1"/>
</dbReference>
<dbReference type="InterPro" id="IPR036271">
    <property type="entry name" value="Tet_transcr_reg_TetR-rel_C_sf"/>
</dbReference>
<comment type="caution">
    <text evidence="7">The sequence shown here is derived from an EMBL/GenBank/DDBJ whole genome shotgun (WGS) entry which is preliminary data.</text>
</comment>
<dbReference type="Gene3D" id="1.10.357.10">
    <property type="entry name" value="Tetracycline Repressor, domain 2"/>
    <property type="match status" value="1"/>
</dbReference>
<dbReference type="SUPFAM" id="SSF46689">
    <property type="entry name" value="Homeodomain-like"/>
    <property type="match status" value="1"/>
</dbReference>
<keyword evidence="3 5" id="KW-0238">DNA-binding</keyword>
<reference evidence="7 8" key="1">
    <citation type="submission" date="2015-08" db="EMBL/GenBank/DDBJ databases">
        <title>Genomes of Isolates from Cabo Rojo, PR.</title>
        <authorList>
            <person name="Sanchez-Nieves R.L."/>
            <person name="Montalvo-Rodriguez R."/>
        </authorList>
    </citation>
    <scope>NUCLEOTIDE SEQUENCE [LARGE SCALE GENOMIC DNA]</scope>
    <source>
        <strain evidence="7 8">5</strain>
    </source>
</reference>
<dbReference type="OrthoDB" id="135877at2157"/>
<evidence type="ECO:0000256" key="3">
    <source>
        <dbReference type="ARBA" id="ARBA00023125"/>
    </source>
</evidence>
<feature type="DNA-binding region" description="H-T-H motif" evidence="5">
    <location>
        <begin position="34"/>
        <end position="53"/>
    </location>
</feature>
<evidence type="ECO:0000256" key="4">
    <source>
        <dbReference type="ARBA" id="ARBA00023163"/>
    </source>
</evidence>
<keyword evidence="1" id="KW-0678">Repressor</keyword>
<evidence type="ECO:0000256" key="2">
    <source>
        <dbReference type="ARBA" id="ARBA00023015"/>
    </source>
</evidence>
<evidence type="ECO:0000313" key="8">
    <source>
        <dbReference type="Proteomes" id="UP000037747"/>
    </source>
</evidence>
<dbReference type="EMBL" id="LIST01000003">
    <property type="protein sequence ID" value="KOX96769.1"/>
    <property type="molecule type" value="Genomic_DNA"/>
</dbReference>
<dbReference type="Proteomes" id="UP000037747">
    <property type="component" value="Unassembled WGS sequence"/>
</dbReference>
<dbReference type="SUPFAM" id="SSF48498">
    <property type="entry name" value="Tetracyclin repressor-like, C-terminal domain"/>
    <property type="match status" value="1"/>
</dbReference>
<dbReference type="RefSeq" id="WP_053771936.1">
    <property type="nucleotide sequence ID" value="NZ_LIST01000003.1"/>
</dbReference>
<dbReference type="InterPro" id="IPR001647">
    <property type="entry name" value="HTH_TetR"/>
</dbReference>
<dbReference type="PROSITE" id="PS50977">
    <property type="entry name" value="HTH_TETR_2"/>
    <property type="match status" value="1"/>
</dbReference>
<accession>A0A0M9AQF8</accession>
<dbReference type="PANTHER" id="PTHR47506:SF3">
    <property type="entry name" value="HTH-TYPE TRANSCRIPTIONAL REGULATOR LMRA"/>
    <property type="match status" value="1"/>
</dbReference>
<name>A0A0M9AQF8_9EURY</name>
<dbReference type="Pfam" id="PF00440">
    <property type="entry name" value="TetR_N"/>
    <property type="match status" value="1"/>
</dbReference>
<protein>
    <submittedName>
        <fullName evidence="7">Transcriptional regulator</fullName>
    </submittedName>
</protein>
<dbReference type="STRING" id="1765655.AMR74_10145"/>
<evidence type="ECO:0000256" key="1">
    <source>
        <dbReference type="ARBA" id="ARBA00022491"/>
    </source>
</evidence>
<keyword evidence="4" id="KW-0804">Transcription</keyword>
<dbReference type="AlphaFoldDB" id="A0A0M9AQF8"/>
<sequence length="203" mass="22879">MTSDQSEHTLSDTEENIMEATHTALLKHGYADLSIARIGDELDRSKSSIYHYYESKDDLLITLLEFTVNKFESALDAERSQNPAETLKQLIAKLLVPDPPEDDYQFQTVLVGFRSQAVTNSRIRAQFTRVDERLADTIREILERGIAENVFEDVNASEVTEYILATINGGIYTRVTTDRVDAVTATHSMLVSYIDSELIQDAV</sequence>
<dbReference type="GO" id="GO:0003677">
    <property type="term" value="F:DNA binding"/>
    <property type="evidence" value="ECO:0007669"/>
    <property type="project" value="UniProtKB-UniRule"/>
</dbReference>
<feature type="domain" description="HTH tetR-type" evidence="6">
    <location>
        <begin position="11"/>
        <end position="71"/>
    </location>
</feature>
<dbReference type="PATRIC" id="fig|1705389.3.peg.2831"/>
<gene>
    <name evidence="7" type="ORF">AMR74_10145</name>
</gene>
<keyword evidence="2" id="KW-0805">Transcription regulation</keyword>
<evidence type="ECO:0000259" key="6">
    <source>
        <dbReference type="PROSITE" id="PS50977"/>
    </source>
</evidence>
<keyword evidence="8" id="KW-1185">Reference proteome</keyword>
<evidence type="ECO:0000313" key="7">
    <source>
        <dbReference type="EMBL" id="KOX96769.1"/>
    </source>
</evidence>
<evidence type="ECO:0000256" key="5">
    <source>
        <dbReference type="PROSITE-ProRule" id="PRU00335"/>
    </source>
</evidence>
<dbReference type="PANTHER" id="PTHR47506">
    <property type="entry name" value="TRANSCRIPTIONAL REGULATORY PROTEIN"/>
    <property type="match status" value="1"/>
</dbReference>
<proteinExistence type="predicted"/>